<feature type="compositionally biased region" description="Basic and acidic residues" evidence="1">
    <location>
        <begin position="1"/>
        <end position="11"/>
    </location>
</feature>
<evidence type="ECO:0000256" key="1">
    <source>
        <dbReference type="SAM" id="MobiDB-lite"/>
    </source>
</evidence>
<accession>A0A9N9JIR1</accession>
<sequence length="164" mass="18328">KVLRQHMEQFERSSSTKQNIAQTTTAAPQIFLVDNLLPNSNQFQKSNQTQKLQTQVKNNKLNLLNNLFSLISIQKPLPSTDMEVDYPLSSPKSSSINQLFGNNISTQLSNSNQTNSSKGTNLLSTIPKNKEINNYTQSLSNTSVSNSKQPNEPKSKSKPNLLYD</sequence>
<evidence type="ECO:0000313" key="2">
    <source>
        <dbReference type="EMBL" id="CAG8784530.1"/>
    </source>
</evidence>
<reference evidence="2" key="1">
    <citation type="submission" date="2021-06" db="EMBL/GenBank/DDBJ databases">
        <authorList>
            <person name="Kallberg Y."/>
            <person name="Tangrot J."/>
            <person name="Rosling A."/>
        </authorList>
    </citation>
    <scope>NUCLEOTIDE SEQUENCE</scope>
    <source>
        <strain evidence="2">MA453B</strain>
    </source>
</reference>
<name>A0A9N9JIR1_9GLOM</name>
<gene>
    <name evidence="2" type="ORF">DERYTH_LOCUS20121</name>
</gene>
<organism evidence="2 3">
    <name type="scientific">Dentiscutata erythropus</name>
    <dbReference type="NCBI Taxonomy" id="1348616"/>
    <lineage>
        <taxon>Eukaryota</taxon>
        <taxon>Fungi</taxon>
        <taxon>Fungi incertae sedis</taxon>
        <taxon>Mucoromycota</taxon>
        <taxon>Glomeromycotina</taxon>
        <taxon>Glomeromycetes</taxon>
        <taxon>Diversisporales</taxon>
        <taxon>Gigasporaceae</taxon>
        <taxon>Dentiscutata</taxon>
    </lineage>
</organism>
<protein>
    <submittedName>
        <fullName evidence="2">4146_t:CDS:1</fullName>
    </submittedName>
</protein>
<feature type="compositionally biased region" description="Polar residues" evidence="1">
    <location>
        <begin position="140"/>
        <end position="152"/>
    </location>
</feature>
<evidence type="ECO:0000313" key="3">
    <source>
        <dbReference type="Proteomes" id="UP000789405"/>
    </source>
</evidence>
<keyword evidence="3" id="KW-1185">Reference proteome</keyword>
<dbReference type="EMBL" id="CAJVPY010023142">
    <property type="protein sequence ID" value="CAG8784530.1"/>
    <property type="molecule type" value="Genomic_DNA"/>
</dbReference>
<comment type="caution">
    <text evidence="2">The sequence shown here is derived from an EMBL/GenBank/DDBJ whole genome shotgun (WGS) entry which is preliminary data.</text>
</comment>
<feature type="region of interest" description="Disordered" evidence="1">
    <location>
        <begin position="1"/>
        <end position="20"/>
    </location>
</feature>
<proteinExistence type="predicted"/>
<feature type="region of interest" description="Disordered" evidence="1">
    <location>
        <begin position="140"/>
        <end position="164"/>
    </location>
</feature>
<feature type="non-terminal residue" evidence="2">
    <location>
        <position position="164"/>
    </location>
</feature>
<dbReference type="AlphaFoldDB" id="A0A9N9JIR1"/>
<dbReference type="Proteomes" id="UP000789405">
    <property type="component" value="Unassembled WGS sequence"/>
</dbReference>